<sequence length="314" mass="34109">MTDLANEIILHNYPQSPVAEKVRVGLGIKKLPWASVEIPRLPPKPMLIKLTGGYRRTPVMQIGADIYCDSQAILREIENRHPAPSFFPASDAGLMWSLSRWTDGALFDLVVKIVLGSAGDALPADFAQDRGRLYLGADWVEGLKAANADLPHLVAQMRTQLSWLNGQLSDGRAFLTGDAPGAIDAQFFHVIWFLRGRFAGGPAVLAEFPDLERWEKNVTDLGHGTMSELSAEEANERAKTSTPKAIDAAITNDPQGLEKGMAVVISPDVDGGEQPVEGTIVGASTDTVTIHRTDPECGDLHVHFPRLGYRVTVV</sequence>
<dbReference type="SUPFAM" id="SSF47616">
    <property type="entry name" value="GST C-terminal domain-like"/>
    <property type="match status" value="1"/>
</dbReference>
<dbReference type="EMBL" id="QTKU01000002">
    <property type="protein sequence ID" value="MBS8260884.1"/>
    <property type="molecule type" value="Genomic_DNA"/>
</dbReference>
<feature type="domain" description="GST N-terminal" evidence="1">
    <location>
        <begin position="6"/>
        <end position="85"/>
    </location>
</feature>
<organism evidence="2 3">
    <name type="scientific">Roseibium polysiphoniae</name>
    <dbReference type="NCBI Taxonomy" id="2571221"/>
    <lineage>
        <taxon>Bacteria</taxon>
        <taxon>Pseudomonadati</taxon>
        <taxon>Pseudomonadota</taxon>
        <taxon>Alphaproteobacteria</taxon>
        <taxon>Hyphomicrobiales</taxon>
        <taxon>Stappiaceae</taxon>
        <taxon>Roseibium</taxon>
    </lineage>
</organism>
<dbReference type="CDD" id="cd00570">
    <property type="entry name" value="GST_N_family"/>
    <property type="match status" value="1"/>
</dbReference>
<dbReference type="RefSeq" id="WP_213216333.1">
    <property type="nucleotide sequence ID" value="NZ_QTKU01000002.1"/>
</dbReference>
<proteinExistence type="predicted"/>
<dbReference type="Pfam" id="PF13410">
    <property type="entry name" value="GST_C_2"/>
    <property type="match status" value="1"/>
</dbReference>
<dbReference type="SUPFAM" id="SSF52833">
    <property type="entry name" value="Thioredoxin-like"/>
    <property type="match status" value="1"/>
</dbReference>
<dbReference type="InterPro" id="IPR004045">
    <property type="entry name" value="Glutathione_S-Trfase_N"/>
</dbReference>
<reference evidence="2" key="2">
    <citation type="journal article" date="2021" name="Microorganisms">
        <title>Bacterial Dimethylsulfoniopropionate Biosynthesis in the East China Sea.</title>
        <authorList>
            <person name="Liu J."/>
            <person name="Zhang Y."/>
            <person name="Liu J."/>
            <person name="Zhong H."/>
            <person name="Williams B.T."/>
            <person name="Zheng Y."/>
            <person name="Curson A.R.J."/>
            <person name="Sun C."/>
            <person name="Sun H."/>
            <person name="Song D."/>
            <person name="Wagner Mackenzie B."/>
            <person name="Bermejo Martinez A."/>
            <person name="Todd J.D."/>
            <person name="Zhang X.H."/>
        </authorList>
    </citation>
    <scope>NUCLEOTIDE SEQUENCE</scope>
    <source>
        <strain evidence="2">AESS21</strain>
    </source>
</reference>
<dbReference type="InterPro" id="IPR036249">
    <property type="entry name" value="Thioredoxin-like_sf"/>
</dbReference>
<accession>A0A944CDY5</accession>
<comment type="caution">
    <text evidence="2">The sequence shown here is derived from an EMBL/GenBank/DDBJ whole genome shotgun (WGS) entry which is preliminary data.</text>
</comment>
<dbReference type="Pfam" id="PF13417">
    <property type="entry name" value="GST_N_3"/>
    <property type="match status" value="1"/>
</dbReference>
<reference evidence="2" key="1">
    <citation type="submission" date="2018-08" db="EMBL/GenBank/DDBJ databases">
        <authorList>
            <person name="Jin W."/>
            <person name="Wang H."/>
            <person name="Yang Y."/>
            <person name="Li M."/>
            <person name="Liu J."/>
        </authorList>
    </citation>
    <scope>NUCLEOTIDE SEQUENCE</scope>
    <source>
        <strain evidence="2">AESS21</strain>
    </source>
</reference>
<dbReference type="Proteomes" id="UP000705379">
    <property type="component" value="Unassembled WGS sequence"/>
</dbReference>
<dbReference type="AlphaFoldDB" id="A0A944CDY5"/>
<evidence type="ECO:0000313" key="2">
    <source>
        <dbReference type="EMBL" id="MBS8260884.1"/>
    </source>
</evidence>
<evidence type="ECO:0000259" key="1">
    <source>
        <dbReference type="PROSITE" id="PS50404"/>
    </source>
</evidence>
<dbReference type="Gene3D" id="3.40.30.110">
    <property type="match status" value="2"/>
</dbReference>
<evidence type="ECO:0000313" key="3">
    <source>
        <dbReference type="Proteomes" id="UP000705379"/>
    </source>
</evidence>
<dbReference type="InterPro" id="IPR036282">
    <property type="entry name" value="Glutathione-S-Trfase_C_sf"/>
</dbReference>
<protein>
    <submittedName>
        <fullName evidence="2">Glutathione S-transferase family protein</fullName>
    </submittedName>
</protein>
<dbReference type="PROSITE" id="PS50404">
    <property type="entry name" value="GST_NTER"/>
    <property type="match status" value="1"/>
</dbReference>
<name>A0A944CDY5_9HYPH</name>
<gene>
    <name evidence="2" type="ORF">DYI23_11685</name>
</gene>